<dbReference type="InterPro" id="IPR055414">
    <property type="entry name" value="LRR_R13L4/SHOC2-like"/>
</dbReference>
<protein>
    <recommendedName>
        <fullName evidence="12">AAA+ ATPase domain-containing protein</fullName>
    </recommendedName>
</protein>
<dbReference type="PANTHER" id="PTHR33463">
    <property type="entry name" value="NB-ARC DOMAIN-CONTAINING PROTEIN-RELATED"/>
    <property type="match status" value="1"/>
</dbReference>
<proteinExistence type="inferred from homology"/>
<keyword evidence="11" id="KW-1185">Reference proteome</keyword>
<dbReference type="SUPFAM" id="SSF52058">
    <property type="entry name" value="L domain-like"/>
    <property type="match status" value="1"/>
</dbReference>
<reference evidence="10" key="1">
    <citation type="submission" date="2022-06" db="EMBL/GenBank/DDBJ databases">
        <title>Uncovering the hologenomic basis of an extraordinary plant invasion.</title>
        <authorList>
            <person name="Bieker V.C."/>
            <person name="Martin M.D."/>
            <person name="Gilbert T."/>
            <person name="Hodgins K."/>
            <person name="Battlay P."/>
            <person name="Petersen B."/>
            <person name="Wilson J."/>
        </authorList>
    </citation>
    <scope>NUCLEOTIDE SEQUENCE</scope>
    <source>
        <strain evidence="10">AA19_3_7</strain>
        <tissue evidence="10">Leaf</tissue>
    </source>
</reference>
<evidence type="ECO:0000256" key="2">
    <source>
        <dbReference type="ARBA" id="ARBA00022614"/>
    </source>
</evidence>
<dbReference type="Pfam" id="PF23598">
    <property type="entry name" value="LRR_14"/>
    <property type="match status" value="1"/>
</dbReference>
<evidence type="ECO:0000313" key="11">
    <source>
        <dbReference type="Proteomes" id="UP001206925"/>
    </source>
</evidence>
<dbReference type="SUPFAM" id="SSF52540">
    <property type="entry name" value="P-loop containing nucleoside triphosphate hydrolases"/>
    <property type="match status" value="1"/>
</dbReference>
<feature type="coiled-coil region" evidence="6">
    <location>
        <begin position="33"/>
        <end position="60"/>
    </location>
</feature>
<dbReference type="EMBL" id="JAMZMK010005584">
    <property type="protein sequence ID" value="KAI7752906.1"/>
    <property type="molecule type" value="Genomic_DNA"/>
</dbReference>
<evidence type="ECO:0000259" key="7">
    <source>
        <dbReference type="Pfam" id="PF00931"/>
    </source>
</evidence>
<dbReference type="Proteomes" id="UP001206925">
    <property type="component" value="Unassembled WGS sequence"/>
</dbReference>
<comment type="caution">
    <text evidence="10">The sequence shown here is derived from an EMBL/GenBank/DDBJ whole genome shotgun (WGS) entry which is preliminary data.</text>
</comment>
<evidence type="ECO:0000256" key="6">
    <source>
        <dbReference type="SAM" id="Coils"/>
    </source>
</evidence>
<sequence>MDFVTPFIGPFVESLTARVKKHFRFFVSSTEYVEDMKNKMDQLEDTSKDVQDDLEKAVLHAEVVPAHAQPWLKEVERLKIRRNSIEAIGCFNVIKRYKAGKKSCKIMEEIEDLENPGPSTSAIISMGTQNNFESRDSIFNDALQALRSNKESETMVALCGMAGVGKTTMMEQLEKAVADLRMFDWVVKVVIGENSDPYSLQQDVAQLIGERLNETAISARADSLRKIFEVKSQQGRKKNLVIMDDLWKKVDLTVVGLSPLPNGFKLSFTSRFEDVCNKMDVTTDLIFKIRVLSDPDAKALFFTRVGPSPSDGDEDELRRIGEAIVKKCCGLPIAIVTIAENLKGKTKEAWNEALSNLQHGDLQDLYSIVHKIFEMSYNNLEKEDDKAIFILSGLFPDDFNIPVENLMVYGWGLKLFTKFPEDMHRRMKTLEVGSYENMGTPMFPITLEHSTSLRTLSLRSCSLTGDISFIGSLSNLETLSLADCNIRRLPSTIGKLKKLRLLNLTGCVDLDIDHGVFQNLDSLEELYLRSSKGSPVRFTHANCDEFEKLSQLRYLHVSKCAELQYLFTVDVANGLTKLERLTISECPVLKTLIGENDGVGVVTLKKLNFMSLEDLPEMVSLCDNVVELPELVELKLAGLPNFTSIYPDSHNTDSMQPLFNTEGAVPKLENLDICLMENLKQIWPCQISTSEKNEVSMLRQITVGECDSLINLFPINPLPLLNHLEEVVVKKCGSIEVLFNIDFESVCEMGKHSSSRLRRIEVERLGKLKELWRMKSVNESDILVNNFKEVQTIHIEWCDNFTDIFTPTTTKFDLRALTDYVSKDNSDDLEEREKGNKMIESNQ</sequence>
<feature type="domain" description="Disease resistance R13L4/SHOC-2-like LRR" evidence="9">
    <location>
        <begin position="450"/>
        <end position="636"/>
    </location>
</feature>
<dbReference type="Gene3D" id="1.10.8.430">
    <property type="entry name" value="Helical domain of apoptotic protease-activating factors"/>
    <property type="match status" value="1"/>
</dbReference>
<name>A0AAD5GUL0_AMBAR</name>
<comment type="similarity">
    <text evidence="1">Belongs to the disease resistance NB-LRR family.</text>
</comment>
<dbReference type="GO" id="GO:0043531">
    <property type="term" value="F:ADP binding"/>
    <property type="evidence" value="ECO:0007669"/>
    <property type="project" value="InterPro"/>
</dbReference>
<dbReference type="InterPro" id="IPR002182">
    <property type="entry name" value="NB-ARC"/>
</dbReference>
<dbReference type="InterPro" id="IPR050905">
    <property type="entry name" value="Plant_NBS-LRR"/>
</dbReference>
<dbReference type="InterPro" id="IPR042197">
    <property type="entry name" value="Apaf_helical"/>
</dbReference>
<organism evidence="10 11">
    <name type="scientific">Ambrosia artemisiifolia</name>
    <name type="common">Common ragweed</name>
    <dbReference type="NCBI Taxonomy" id="4212"/>
    <lineage>
        <taxon>Eukaryota</taxon>
        <taxon>Viridiplantae</taxon>
        <taxon>Streptophyta</taxon>
        <taxon>Embryophyta</taxon>
        <taxon>Tracheophyta</taxon>
        <taxon>Spermatophyta</taxon>
        <taxon>Magnoliopsida</taxon>
        <taxon>eudicotyledons</taxon>
        <taxon>Gunneridae</taxon>
        <taxon>Pentapetalae</taxon>
        <taxon>asterids</taxon>
        <taxon>campanulids</taxon>
        <taxon>Asterales</taxon>
        <taxon>Asteraceae</taxon>
        <taxon>Asteroideae</taxon>
        <taxon>Heliantheae alliance</taxon>
        <taxon>Heliantheae</taxon>
        <taxon>Ambrosia</taxon>
    </lineage>
</organism>
<dbReference type="Pfam" id="PF00931">
    <property type="entry name" value="NB-ARC"/>
    <property type="match status" value="1"/>
</dbReference>
<evidence type="ECO:0008006" key="12">
    <source>
        <dbReference type="Google" id="ProtNLM"/>
    </source>
</evidence>
<accession>A0AAD5GUL0</accession>
<evidence type="ECO:0000256" key="4">
    <source>
        <dbReference type="ARBA" id="ARBA00022821"/>
    </source>
</evidence>
<keyword evidence="3" id="KW-0677">Repeat</keyword>
<dbReference type="InterPro" id="IPR032675">
    <property type="entry name" value="LRR_dom_sf"/>
</dbReference>
<evidence type="ECO:0000259" key="9">
    <source>
        <dbReference type="Pfam" id="PF23598"/>
    </source>
</evidence>
<keyword evidence="5" id="KW-0067">ATP-binding</keyword>
<dbReference type="PRINTS" id="PR00364">
    <property type="entry name" value="DISEASERSIST"/>
</dbReference>
<evidence type="ECO:0000256" key="5">
    <source>
        <dbReference type="ARBA" id="ARBA00022840"/>
    </source>
</evidence>
<evidence type="ECO:0000313" key="10">
    <source>
        <dbReference type="EMBL" id="KAI7752906.1"/>
    </source>
</evidence>
<keyword evidence="4" id="KW-0611">Plant defense</keyword>
<keyword evidence="5" id="KW-0547">Nucleotide-binding</keyword>
<keyword evidence="2" id="KW-0433">Leucine-rich repeat</keyword>
<dbReference type="AlphaFoldDB" id="A0AAD5GUL0"/>
<evidence type="ECO:0000259" key="8">
    <source>
        <dbReference type="Pfam" id="PF23247"/>
    </source>
</evidence>
<dbReference type="Pfam" id="PF23247">
    <property type="entry name" value="LRR_RPS2"/>
    <property type="match status" value="1"/>
</dbReference>
<dbReference type="GO" id="GO:0005524">
    <property type="term" value="F:ATP binding"/>
    <property type="evidence" value="ECO:0007669"/>
    <property type="project" value="UniProtKB-KW"/>
</dbReference>
<dbReference type="PANTHER" id="PTHR33463:SF96">
    <property type="entry name" value="LEUCINE-RICH REPEAT DOMAIN, L DOMAIN-LIKE PROTEIN-RELATED"/>
    <property type="match status" value="1"/>
</dbReference>
<dbReference type="InterPro" id="IPR027417">
    <property type="entry name" value="P-loop_NTPase"/>
</dbReference>
<gene>
    <name evidence="10" type="ORF">M8C21_000065</name>
</gene>
<evidence type="ECO:0000256" key="3">
    <source>
        <dbReference type="ARBA" id="ARBA00022737"/>
    </source>
</evidence>
<dbReference type="GO" id="GO:0006952">
    <property type="term" value="P:defense response"/>
    <property type="evidence" value="ECO:0007669"/>
    <property type="project" value="UniProtKB-KW"/>
</dbReference>
<evidence type="ECO:0000256" key="1">
    <source>
        <dbReference type="ARBA" id="ARBA00008894"/>
    </source>
</evidence>
<feature type="domain" description="Disease resistance protein At4g27190-like leucine-rich repeats" evidence="8">
    <location>
        <begin position="668"/>
        <end position="818"/>
    </location>
</feature>
<feature type="non-terminal residue" evidence="10">
    <location>
        <position position="1"/>
    </location>
</feature>
<dbReference type="InterPro" id="IPR057135">
    <property type="entry name" value="At4g27190-like_LRR"/>
</dbReference>
<feature type="domain" description="NB-ARC" evidence="7">
    <location>
        <begin position="140"/>
        <end position="308"/>
    </location>
</feature>
<dbReference type="Gene3D" id="3.40.50.300">
    <property type="entry name" value="P-loop containing nucleotide triphosphate hydrolases"/>
    <property type="match status" value="1"/>
</dbReference>
<keyword evidence="6" id="KW-0175">Coiled coil</keyword>
<dbReference type="Gene3D" id="3.80.10.10">
    <property type="entry name" value="Ribonuclease Inhibitor"/>
    <property type="match status" value="1"/>
</dbReference>